<accession>A0A3Q0IW23</accession>
<dbReference type="EC" id="3.4.19.9" evidence="3 8"/>
<proteinExistence type="inferred from homology"/>
<dbReference type="AlphaFoldDB" id="A0A3Q0IW23"/>
<keyword evidence="5" id="KW-0732">Signal</keyword>
<evidence type="ECO:0000256" key="6">
    <source>
        <dbReference type="ARBA" id="ARBA00022801"/>
    </source>
</evidence>
<evidence type="ECO:0000256" key="2">
    <source>
        <dbReference type="ARBA" id="ARBA00011083"/>
    </source>
</evidence>
<keyword evidence="6 8" id="KW-0378">Hydrolase</keyword>
<dbReference type="GeneID" id="103510655"/>
<feature type="active site" evidence="8">
    <location>
        <position position="409"/>
    </location>
</feature>
<dbReference type="InterPro" id="IPR015527">
    <property type="entry name" value="Pept_C26_g-glut_hydrolase"/>
</dbReference>
<dbReference type="SUPFAM" id="SSF52317">
    <property type="entry name" value="Class I glutamine amidotransferase-like"/>
    <property type="match status" value="2"/>
</dbReference>
<evidence type="ECO:0000256" key="3">
    <source>
        <dbReference type="ARBA" id="ARBA00012886"/>
    </source>
</evidence>
<comment type="catalytic activity">
    <reaction evidence="8">
        <text>(6S)-5,6,7,8-tetrahydrofolyl-(gamma-L-Glu)(n) + (n-1) H2O = (6S)-5,6,7,8-tetrahydrofolate + (n-1) L-glutamate</text>
        <dbReference type="Rhea" id="RHEA:56784"/>
        <dbReference type="Rhea" id="RHEA-COMP:14738"/>
        <dbReference type="ChEBI" id="CHEBI:15377"/>
        <dbReference type="ChEBI" id="CHEBI:29985"/>
        <dbReference type="ChEBI" id="CHEBI:57453"/>
        <dbReference type="ChEBI" id="CHEBI:141005"/>
        <dbReference type="EC" id="3.4.19.9"/>
    </reaction>
</comment>
<evidence type="ECO:0000256" key="9">
    <source>
        <dbReference type="SAM" id="Phobius"/>
    </source>
</evidence>
<dbReference type="Pfam" id="PF00117">
    <property type="entry name" value="GATase"/>
    <property type="match status" value="1"/>
</dbReference>
<dbReference type="InterPro" id="IPR017926">
    <property type="entry name" value="GATASE"/>
</dbReference>
<dbReference type="PANTHER" id="PTHR11315">
    <property type="entry name" value="PROTEASE FAMILY C26 GAMMA-GLUTAMYL HYDROLASE"/>
    <property type="match status" value="1"/>
</dbReference>
<evidence type="ECO:0000256" key="8">
    <source>
        <dbReference type="PROSITE-ProRule" id="PRU00607"/>
    </source>
</evidence>
<feature type="active site" description="Proton donor" evidence="7">
    <location>
        <position position="409"/>
    </location>
</feature>
<evidence type="ECO:0000256" key="5">
    <source>
        <dbReference type="ARBA" id="ARBA00022729"/>
    </source>
</evidence>
<evidence type="ECO:0000256" key="1">
    <source>
        <dbReference type="ARBA" id="ARBA00004239"/>
    </source>
</evidence>
<evidence type="ECO:0000313" key="12">
    <source>
        <dbReference type="RefSeq" id="XP_026680457.1"/>
    </source>
</evidence>
<evidence type="ECO:0000256" key="4">
    <source>
        <dbReference type="ARBA" id="ARBA00022525"/>
    </source>
</evidence>
<dbReference type="PANTHER" id="PTHR11315:SF0">
    <property type="entry name" value="FOLATE GAMMA-GLUTAMYL HYDROLASE"/>
    <property type="match status" value="1"/>
</dbReference>
<dbReference type="InterPro" id="IPR011697">
    <property type="entry name" value="Peptidase_C26"/>
</dbReference>
<keyword evidence="9" id="KW-0472">Membrane</keyword>
<comment type="subcellular location">
    <subcellularLocation>
        <location evidence="1">Secreted</location>
        <location evidence="1">Extracellular space</location>
    </subcellularLocation>
</comment>
<reference evidence="12" key="1">
    <citation type="submission" date="2025-08" db="UniProtKB">
        <authorList>
            <consortium name="RefSeq"/>
        </authorList>
    </citation>
    <scope>IDENTIFICATION</scope>
</reference>
<comment type="similarity">
    <text evidence="2">Belongs to the peptidase C26 family.</text>
</comment>
<dbReference type="GO" id="GO:0005576">
    <property type="term" value="C:extracellular region"/>
    <property type="evidence" value="ECO:0007669"/>
    <property type="project" value="UniProtKB-SubCell"/>
</dbReference>
<dbReference type="InterPro" id="IPR029062">
    <property type="entry name" value="Class_I_gatase-like"/>
</dbReference>
<dbReference type="STRING" id="121845.A0A3Q0IW23"/>
<dbReference type="GO" id="GO:0046900">
    <property type="term" value="P:tetrahydrofolylpolyglutamate metabolic process"/>
    <property type="evidence" value="ECO:0007669"/>
    <property type="project" value="TreeGrafter"/>
</dbReference>
<feature type="active site" description="Nucleophile" evidence="7 8">
    <location>
        <position position="299"/>
    </location>
</feature>
<dbReference type="GO" id="GO:0005773">
    <property type="term" value="C:vacuole"/>
    <property type="evidence" value="ECO:0007669"/>
    <property type="project" value="TreeGrafter"/>
</dbReference>
<dbReference type="PROSITE" id="PS51273">
    <property type="entry name" value="GATASE_TYPE_1"/>
    <property type="match status" value="1"/>
</dbReference>
<dbReference type="PROSITE" id="PS51275">
    <property type="entry name" value="PEPTIDASE_C26_GGH"/>
    <property type="match status" value="1"/>
</dbReference>
<dbReference type="Proteomes" id="UP000079169">
    <property type="component" value="Unplaced"/>
</dbReference>
<name>A0A3Q0IW23_DIACI</name>
<keyword evidence="9" id="KW-0812">Transmembrane</keyword>
<organism evidence="11 12">
    <name type="scientific">Diaphorina citri</name>
    <name type="common">Asian citrus psyllid</name>
    <dbReference type="NCBI Taxonomy" id="121845"/>
    <lineage>
        <taxon>Eukaryota</taxon>
        <taxon>Metazoa</taxon>
        <taxon>Ecdysozoa</taxon>
        <taxon>Arthropoda</taxon>
        <taxon>Hexapoda</taxon>
        <taxon>Insecta</taxon>
        <taxon>Pterygota</taxon>
        <taxon>Neoptera</taxon>
        <taxon>Paraneoptera</taxon>
        <taxon>Hemiptera</taxon>
        <taxon>Sternorrhyncha</taxon>
        <taxon>Psylloidea</taxon>
        <taxon>Psyllidae</taxon>
        <taxon>Diaphorininae</taxon>
        <taxon>Diaphorina</taxon>
    </lineage>
</organism>
<dbReference type="Gene3D" id="3.40.50.880">
    <property type="match status" value="2"/>
</dbReference>
<sequence length="484" mass="55312">MKGRLCGSNSSPFFSKSASILLLLTYISTVTSTDTPVIGILAQEYTHIPSYVKAYPNYTSYIAASYVKNIEAAGARVVPILIGQDREYYAEILTQINGVVIPGGGTGFDHPNGYADAGRQILHLVDKINEEGVTFPVLGVCLGFELILQVSNNDTDFRKSCKVQQVNLNLKFLPGAKRSSLFSQVPSKYIKKFYQKPLTHNNHMYLESNIIISYRSLKLRFKDRSFYLFFFYLFILNKVSILFYCVDREILTQINGVVIPGGGTGFDHPNGYADAGRQILHLVDKINEEGVTFPVLGVCLGFELILQVSNNDTDFRKSCKVQQVNLNLKFLPGAKRSSLFSQVPSKYIKKFYQKPLTHNNHIWCITRQDMIKYGLTETWNILTLSKYKSWEFVSTVEHKEYPIVGIQFHPEKNAYEWTESQHNPHSHDDIISARFFSDWFIDKARLNNNSFASRDDLYKSLIQNYPNVMSYPNKLGFEQIYLFK</sequence>
<keyword evidence="4" id="KW-0964">Secreted</keyword>
<protein>
    <recommendedName>
        <fullName evidence="3 8">folate gamma-glutamyl hydrolase</fullName>
        <ecNumber evidence="3 8">3.4.19.9</ecNumber>
    </recommendedName>
</protein>
<keyword evidence="11" id="KW-1185">Reference proteome</keyword>
<gene>
    <name evidence="12" type="primary">LOC103510655</name>
</gene>
<feature type="transmembrane region" description="Helical" evidence="9">
    <location>
        <begin position="225"/>
        <end position="244"/>
    </location>
</feature>
<dbReference type="RefSeq" id="XP_026680457.1">
    <property type="nucleotide sequence ID" value="XM_026824656.1"/>
</dbReference>
<dbReference type="PaxDb" id="121845-A0A3Q0IW23"/>
<evidence type="ECO:0000313" key="11">
    <source>
        <dbReference type="Proteomes" id="UP000079169"/>
    </source>
</evidence>
<dbReference type="KEGG" id="dci:103510655"/>
<feature type="domain" description="Glutamine amidotransferase" evidence="10">
    <location>
        <begin position="251"/>
        <end position="414"/>
    </location>
</feature>
<dbReference type="GO" id="GO:0034722">
    <property type="term" value="F:gamma-glutamyl-peptidase activity"/>
    <property type="evidence" value="ECO:0007669"/>
    <property type="project" value="UniProtKB-UniRule"/>
</dbReference>
<dbReference type="Pfam" id="PF07722">
    <property type="entry name" value="Peptidase_C26"/>
    <property type="match status" value="1"/>
</dbReference>
<evidence type="ECO:0000256" key="7">
    <source>
        <dbReference type="PIRSR" id="PIRSR615527-1"/>
    </source>
</evidence>
<evidence type="ECO:0000259" key="10">
    <source>
        <dbReference type="Pfam" id="PF00117"/>
    </source>
</evidence>
<keyword evidence="9" id="KW-1133">Transmembrane helix</keyword>